<evidence type="ECO:0000313" key="3">
    <source>
        <dbReference type="Proteomes" id="UP000257109"/>
    </source>
</evidence>
<dbReference type="Proteomes" id="UP000257109">
    <property type="component" value="Unassembled WGS sequence"/>
</dbReference>
<dbReference type="AlphaFoldDB" id="A0A371GS08"/>
<dbReference type="Gene3D" id="3.30.200.20">
    <property type="entry name" value="Phosphorylase Kinase, domain 1"/>
    <property type="match status" value="2"/>
</dbReference>
<reference evidence="2" key="1">
    <citation type="submission" date="2018-05" db="EMBL/GenBank/DDBJ databases">
        <title>Draft genome of Mucuna pruriens seed.</title>
        <authorList>
            <person name="Nnadi N.E."/>
            <person name="Vos R."/>
            <person name="Hasami M.H."/>
            <person name="Devisetty U.K."/>
            <person name="Aguiy J.C."/>
        </authorList>
    </citation>
    <scope>NUCLEOTIDE SEQUENCE [LARGE SCALE GENOMIC DNA]</scope>
    <source>
        <strain evidence="2">JCA_2017</strain>
    </source>
</reference>
<dbReference type="FunFam" id="3.30.200.20:FF:000742">
    <property type="entry name" value="Receptor-like protein kinase ANXUR2"/>
    <property type="match status" value="2"/>
</dbReference>
<dbReference type="PROSITE" id="PS50011">
    <property type="entry name" value="PROTEIN_KINASE_DOM"/>
    <property type="match status" value="2"/>
</dbReference>
<evidence type="ECO:0000313" key="2">
    <source>
        <dbReference type="EMBL" id="RDX93203.1"/>
    </source>
</evidence>
<proteinExistence type="predicted"/>
<dbReference type="InterPro" id="IPR000719">
    <property type="entry name" value="Prot_kinase_dom"/>
</dbReference>
<feature type="domain" description="Protein kinase" evidence="1">
    <location>
        <begin position="44"/>
        <end position="287"/>
    </location>
</feature>
<feature type="domain" description="Protein kinase" evidence="1">
    <location>
        <begin position="272"/>
        <end position="541"/>
    </location>
</feature>
<dbReference type="GO" id="GO:0009506">
    <property type="term" value="C:plasmodesma"/>
    <property type="evidence" value="ECO:0007669"/>
    <property type="project" value="TreeGrafter"/>
</dbReference>
<dbReference type="InterPro" id="IPR011009">
    <property type="entry name" value="Kinase-like_dom_sf"/>
</dbReference>
<dbReference type="InterPro" id="IPR045272">
    <property type="entry name" value="ANXUR1/2-like"/>
</dbReference>
<dbReference type="FunFam" id="1.10.510.10:FF:000920">
    <property type="entry name" value="Receptor-like protein kinase ANXUR2"/>
    <property type="match status" value="1"/>
</dbReference>
<keyword evidence="3" id="KW-1185">Reference proteome</keyword>
<dbReference type="SUPFAM" id="SSF56112">
    <property type="entry name" value="Protein kinase-like (PK-like)"/>
    <property type="match status" value="2"/>
</dbReference>
<gene>
    <name evidence="2" type="primary">ANX2</name>
    <name evidence="2" type="ORF">CR513_24567</name>
</gene>
<dbReference type="GO" id="GO:0005886">
    <property type="term" value="C:plasma membrane"/>
    <property type="evidence" value="ECO:0007669"/>
    <property type="project" value="TreeGrafter"/>
</dbReference>
<dbReference type="Pfam" id="PF07714">
    <property type="entry name" value="PK_Tyr_Ser-Thr"/>
    <property type="match status" value="2"/>
</dbReference>
<dbReference type="PANTHER" id="PTHR27003:SF303">
    <property type="entry name" value="TYROSINE KINASE FAMILY PROTEIN"/>
    <property type="match status" value="1"/>
</dbReference>
<dbReference type="GO" id="GO:0005524">
    <property type="term" value="F:ATP binding"/>
    <property type="evidence" value="ECO:0007669"/>
    <property type="project" value="InterPro"/>
</dbReference>
<comment type="caution">
    <text evidence="2">The sequence shown here is derived from an EMBL/GenBank/DDBJ whole genome shotgun (WGS) entry which is preliminary data.</text>
</comment>
<sequence length="567" mass="65374">MFIKYLGFCCLKDKSSSQRQYPTVIEELCHQFLLDDLKKSTKNFDENQIIGSGGLGIVYKGSLQHNGVTECTIAIKQICGITEKELKEFKNEIELLCQLRHPNLVTLLGFCDHEDEKNIVYEYMDNGSLHDLLYCRDVKKESLTWKQRLKICIGAAYGLHYLHTGAKRTIFHCDITPYKILLDRNMVAKLSDFRISLKGPHYASKPKPKTISNDGFKVLLEMVSRIRIMFIKYLGFCCSKHTSLSRRQYPTVIEELCHQFLLDDLRKSTNNFDEKQIVGSSSFHSVYKGSLQHNGVNECTVAIKRMHANTENKVKEFKNEIELLCQLRHPNVVTLLGFCYHKEEKITVYEYMNNGCLHDHLYRSNVKREPLTWKERLKICIGAAYGLHYLHTGAKRTIFHRDITPYQILLDSNMVTKLADFRFSLKGPHYASKPKPKTISNDGFKGTYGYVAPEILENNILTEKCDVYSFGVVLLEVVCKDKLKDVEKRQKHPVEKNIDPNLKGKIAPECWVVFMDITERCLMFDPNERPAMGEVEVQLELALSLQEEADMRNTSDDYTLSSMTVLN</sequence>
<dbReference type="STRING" id="157652.A0A371GS08"/>
<organism evidence="2 3">
    <name type="scientific">Mucuna pruriens</name>
    <name type="common">Velvet bean</name>
    <name type="synonym">Dolichos pruriens</name>
    <dbReference type="NCBI Taxonomy" id="157652"/>
    <lineage>
        <taxon>Eukaryota</taxon>
        <taxon>Viridiplantae</taxon>
        <taxon>Streptophyta</taxon>
        <taxon>Embryophyta</taxon>
        <taxon>Tracheophyta</taxon>
        <taxon>Spermatophyta</taxon>
        <taxon>Magnoliopsida</taxon>
        <taxon>eudicotyledons</taxon>
        <taxon>Gunneridae</taxon>
        <taxon>Pentapetalae</taxon>
        <taxon>rosids</taxon>
        <taxon>fabids</taxon>
        <taxon>Fabales</taxon>
        <taxon>Fabaceae</taxon>
        <taxon>Papilionoideae</taxon>
        <taxon>50 kb inversion clade</taxon>
        <taxon>NPAAA clade</taxon>
        <taxon>indigoferoid/millettioid clade</taxon>
        <taxon>Phaseoleae</taxon>
        <taxon>Mucuna</taxon>
    </lineage>
</organism>
<name>A0A371GS08_MUCPR</name>
<protein>
    <submittedName>
        <fullName evidence="2">Receptor-like protein kinase ANXUR2</fullName>
    </submittedName>
</protein>
<evidence type="ECO:0000259" key="1">
    <source>
        <dbReference type="PROSITE" id="PS50011"/>
    </source>
</evidence>
<dbReference type="GO" id="GO:0004714">
    <property type="term" value="F:transmembrane receptor protein tyrosine kinase activity"/>
    <property type="evidence" value="ECO:0007669"/>
    <property type="project" value="InterPro"/>
</dbReference>
<accession>A0A371GS08</accession>
<dbReference type="EMBL" id="QJKJ01004675">
    <property type="protein sequence ID" value="RDX93203.1"/>
    <property type="molecule type" value="Genomic_DNA"/>
</dbReference>
<dbReference type="InterPro" id="IPR001245">
    <property type="entry name" value="Ser-Thr/Tyr_kinase_cat_dom"/>
</dbReference>
<dbReference type="OrthoDB" id="1658195at2759"/>
<dbReference type="PANTHER" id="PTHR27003">
    <property type="entry name" value="OS07G0166700 PROTEIN"/>
    <property type="match status" value="1"/>
</dbReference>
<dbReference type="Gene3D" id="1.10.510.10">
    <property type="entry name" value="Transferase(Phosphotransferase) domain 1"/>
    <property type="match status" value="2"/>
</dbReference>